<name>A0ABZ0HN31_9HYPH</name>
<dbReference type="RefSeq" id="WP_407337612.1">
    <property type="nucleotide sequence ID" value="NZ_CP136862.1"/>
</dbReference>
<evidence type="ECO:0000313" key="2">
    <source>
        <dbReference type="Proteomes" id="UP001626536"/>
    </source>
</evidence>
<keyword evidence="2" id="KW-1185">Reference proteome</keyword>
<accession>A0ABZ0HN31</accession>
<dbReference type="EMBL" id="CP136862">
    <property type="protein sequence ID" value="WOJ88172.1"/>
    <property type="molecule type" value="Genomic_DNA"/>
</dbReference>
<evidence type="ECO:0000313" key="1">
    <source>
        <dbReference type="EMBL" id="WOJ88172.1"/>
    </source>
</evidence>
<dbReference type="Proteomes" id="UP001626536">
    <property type="component" value="Chromosome"/>
</dbReference>
<protein>
    <submittedName>
        <fullName evidence="1">Uncharacterized protein</fullName>
    </submittedName>
</protein>
<proteinExistence type="predicted"/>
<gene>
    <name evidence="1" type="ORF">RZS28_09930</name>
</gene>
<reference evidence="1 2" key="1">
    <citation type="submission" date="2023-10" db="EMBL/GenBank/DDBJ databases">
        <title>Novel methanotroph of the genus Methylocapsa from a subarctic wetland.</title>
        <authorList>
            <person name="Belova S.E."/>
            <person name="Oshkin I.Y."/>
            <person name="Miroshnikov K."/>
            <person name="Dedysh S.N."/>
        </authorList>
    </citation>
    <scope>NUCLEOTIDE SEQUENCE [LARGE SCALE GENOMIC DNA]</scope>
    <source>
        <strain evidence="1 2">RX1</strain>
    </source>
</reference>
<organism evidence="1 2">
    <name type="scientific">Methylocapsa polymorpha</name>
    <dbReference type="NCBI Taxonomy" id="3080828"/>
    <lineage>
        <taxon>Bacteria</taxon>
        <taxon>Pseudomonadati</taxon>
        <taxon>Pseudomonadota</taxon>
        <taxon>Alphaproteobacteria</taxon>
        <taxon>Hyphomicrobiales</taxon>
        <taxon>Beijerinckiaceae</taxon>
        <taxon>Methylocapsa</taxon>
    </lineage>
</organism>
<sequence>MRIIAILLLAVGLGLSGLGFGASSASAMPMNGLGPAPLAQTDAGSGVENVRWICGPYGGCRWVPGWRRWGWRPYYGYYRPWWLRRSYYYW</sequence>